<dbReference type="Proteomes" id="UP000017747">
    <property type="component" value="Unassembled WGS sequence"/>
</dbReference>
<comment type="caution">
    <text evidence="4">The sequence shown here is derived from an EMBL/GenBank/DDBJ whole genome shotgun (WGS) entry which is preliminary data.</text>
</comment>
<dbReference type="InterPro" id="IPR027304">
    <property type="entry name" value="Trigger_fact/SurA_dom_sf"/>
</dbReference>
<dbReference type="STRING" id="994573.T472_0205555"/>
<sequence>MIIPEDGNMADTVIEKYVQAQEVDVPEDMFEEELRLLLIEEAHRAQYSSFLTGEFRILTPEEKSEAYEALKKIAYLNIKTELVIKNIIEDQHIEVTKEELEEEAYGISLRQNVTLEQIKDFFGEDLSALRQDVLAKKAEKYIRSLTG</sequence>
<organism evidence="4 5">
    <name type="scientific">Youngiibacter fragilis 232.1</name>
    <dbReference type="NCBI Taxonomy" id="994573"/>
    <lineage>
        <taxon>Bacteria</taxon>
        <taxon>Bacillati</taxon>
        <taxon>Bacillota</taxon>
        <taxon>Clostridia</taxon>
        <taxon>Eubacteriales</taxon>
        <taxon>Clostridiaceae</taxon>
        <taxon>Youngiibacter</taxon>
    </lineage>
</organism>
<dbReference type="InterPro" id="IPR037041">
    <property type="entry name" value="Trigger_fac_C_sf"/>
</dbReference>
<dbReference type="AlphaFoldDB" id="V7I8L2"/>
<feature type="domain" description="Trigger factor C-terminal" evidence="3">
    <location>
        <begin position="9"/>
        <end position="142"/>
    </location>
</feature>
<keyword evidence="1" id="KW-0697">Rotamase</keyword>
<name>V7I8L2_9CLOT</name>
<protein>
    <recommendedName>
        <fullName evidence="3">Trigger factor C-terminal domain-containing protein</fullName>
    </recommendedName>
</protein>
<dbReference type="EMBL" id="AXUN02000089">
    <property type="protein sequence ID" value="ETA81601.1"/>
    <property type="molecule type" value="Genomic_DNA"/>
</dbReference>
<evidence type="ECO:0000259" key="3">
    <source>
        <dbReference type="Pfam" id="PF05698"/>
    </source>
</evidence>
<dbReference type="GO" id="GO:0006457">
    <property type="term" value="P:protein folding"/>
    <property type="evidence" value="ECO:0007669"/>
    <property type="project" value="InterPro"/>
</dbReference>
<keyword evidence="2" id="KW-0413">Isomerase</keyword>
<accession>V7I8L2</accession>
<dbReference type="GO" id="GO:0003755">
    <property type="term" value="F:peptidyl-prolyl cis-trans isomerase activity"/>
    <property type="evidence" value="ECO:0007669"/>
    <property type="project" value="UniProtKB-KW"/>
</dbReference>
<dbReference type="Pfam" id="PF05698">
    <property type="entry name" value="Trigger_C"/>
    <property type="match status" value="1"/>
</dbReference>
<keyword evidence="5" id="KW-1185">Reference proteome</keyword>
<evidence type="ECO:0000256" key="2">
    <source>
        <dbReference type="ARBA" id="ARBA00023235"/>
    </source>
</evidence>
<dbReference type="GO" id="GO:0015031">
    <property type="term" value="P:protein transport"/>
    <property type="evidence" value="ECO:0007669"/>
    <property type="project" value="InterPro"/>
</dbReference>
<dbReference type="SUPFAM" id="SSF109998">
    <property type="entry name" value="Triger factor/SurA peptide-binding domain-like"/>
    <property type="match status" value="1"/>
</dbReference>
<dbReference type="InterPro" id="IPR008880">
    <property type="entry name" value="Trigger_fac_C"/>
</dbReference>
<evidence type="ECO:0000313" key="5">
    <source>
        <dbReference type="Proteomes" id="UP000017747"/>
    </source>
</evidence>
<evidence type="ECO:0000313" key="4">
    <source>
        <dbReference type="EMBL" id="ETA81601.1"/>
    </source>
</evidence>
<reference evidence="4 5" key="1">
    <citation type="journal article" date="2014" name="Genome Announc.">
        <title>Genome Sequence of Youngiibacter fragilis, the Type Strain of the Genus Youngiibacter.</title>
        <authorList>
            <person name="Wawrik C.B."/>
            <person name="Callaghan A.V."/>
            <person name="Stamps B.W."/>
            <person name="Wawrik B."/>
        </authorList>
    </citation>
    <scope>NUCLEOTIDE SEQUENCE [LARGE SCALE GENOMIC DNA]</scope>
    <source>
        <strain evidence="4 5">232.1</strain>
    </source>
</reference>
<proteinExistence type="predicted"/>
<evidence type="ECO:0000256" key="1">
    <source>
        <dbReference type="ARBA" id="ARBA00023110"/>
    </source>
</evidence>
<gene>
    <name evidence="4" type="ORF">T472_0205555</name>
</gene>
<dbReference type="Gene3D" id="1.10.3120.10">
    <property type="entry name" value="Trigger factor, C-terminal domain"/>
    <property type="match status" value="1"/>
</dbReference>